<organism evidence="2 3">
    <name type="scientific">Deinococcus arenae</name>
    <dbReference type="NCBI Taxonomy" id="1452751"/>
    <lineage>
        <taxon>Bacteria</taxon>
        <taxon>Thermotogati</taxon>
        <taxon>Deinococcota</taxon>
        <taxon>Deinococci</taxon>
        <taxon>Deinococcales</taxon>
        <taxon>Deinococcaceae</taxon>
        <taxon>Deinococcus</taxon>
    </lineage>
</organism>
<dbReference type="PANTHER" id="PTHR36974">
    <property type="entry name" value="MEMBRANE PROTEIN-RELATED"/>
    <property type="match status" value="1"/>
</dbReference>
<dbReference type="Proteomes" id="UP000600547">
    <property type="component" value="Unassembled WGS sequence"/>
</dbReference>
<dbReference type="AlphaFoldDB" id="A0A8H9L9F8"/>
<feature type="transmembrane region" description="Helical" evidence="1">
    <location>
        <begin position="16"/>
        <end position="35"/>
    </location>
</feature>
<name>A0A8H9L9F8_9DEIO</name>
<feature type="transmembrane region" description="Helical" evidence="1">
    <location>
        <begin position="118"/>
        <end position="136"/>
    </location>
</feature>
<reference evidence="3" key="1">
    <citation type="journal article" date="2019" name="Int. J. Syst. Evol. Microbiol.">
        <title>The Global Catalogue of Microorganisms (GCM) 10K type strain sequencing project: providing services to taxonomists for standard genome sequencing and annotation.</title>
        <authorList>
            <consortium name="The Broad Institute Genomics Platform"/>
            <consortium name="The Broad Institute Genome Sequencing Center for Infectious Disease"/>
            <person name="Wu L."/>
            <person name="Ma J."/>
        </authorList>
    </citation>
    <scope>NUCLEOTIDE SEQUENCE [LARGE SCALE GENOMIC DNA]</scope>
    <source>
        <strain evidence="3">JCM 31047</strain>
    </source>
</reference>
<gene>
    <name evidence="2" type="ORF">GCM10008956_27210</name>
</gene>
<keyword evidence="1" id="KW-0812">Transmembrane</keyword>
<accession>A0A8H9L9F8</accession>
<evidence type="ECO:0000256" key="1">
    <source>
        <dbReference type="SAM" id="Phobius"/>
    </source>
</evidence>
<dbReference type="EMBL" id="BMQG01000009">
    <property type="protein sequence ID" value="GGM49649.1"/>
    <property type="molecule type" value="Genomic_DNA"/>
</dbReference>
<dbReference type="RefSeq" id="WP_110832029.1">
    <property type="nucleotide sequence ID" value="NZ_BMQG01000009.1"/>
</dbReference>
<sequence>MTTPPAAGSTSLPRSAARVLLGAFMTLAGVGHLTFQRRAFQAQVPTWLPVNKDAVVLGSGAVEIAFGLAMLSGARRRQVGLALAAFFVAIFPGNVSQYASRQSAFGLDTDRKRLIRLFFQPILVAWALWSTGALTGERGARRGRAH</sequence>
<protein>
    <submittedName>
        <fullName evidence="2">Membrane protein</fullName>
    </submittedName>
</protein>
<keyword evidence="3" id="KW-1185">Reference proteome</keyword>
<keyword evidence="1" id="KW-1133">Transmembrane helix</keyword>
<evidence type="ECO:0000313" key="2">
    <source>
        <dbReference type="EMBL" id="GGM49649.1"/>
    </source>
</evidence>
<keyword evidence="1" id="KW-0472">Membrane</keyword>
<proteinExistence type="predicted"/>
<comment type="caution">
    <text evidence="2">The sequence shown here is derived from an EMBL/GenBank/DDBJ whole genome shotgun (WGS) entry which is preliminary data.</text>
</comment>
<feature type="transmembrane region" description="Helical" evidence="1">
    <location>
        <begin position="79"/>
        <end position="98"/>
    </location>
</feature>
<evidence type="ECO:0000313" key="3">
    <source>
        <dbReference type="Proteomes" id="UP000600547"/>
    </source>
</evidence>
<dbReference type="PANTHER" id="PTHR36974:SF1">
    <property type="entry name" value="DOXX FAMILY MEMBRANE PROTEIN"/>
    <property type="match status" value="1"/>
</dbReference>